<dbReference type="InterPro" id="IPR027214">
    <property type="entry name" value="Cystatin"/>
</dbReference>
<evidence type="ECO:0000256" key="2">
    <source>
        <dbReference type="ARBA" id="ARBA00022690"/>
    </source>
</evidence>
<keyword evidence="4" id="KW-0472">Membrane</keyword>
<keyword evidence="2" id="KW-0646">Protease inhibitor</keyword>
<evidence type="ECO:0000313" key="7">
    <source>
        <dbReference type="Proteomes" id="UP001210211"/>
    </source>
</evidence>
<dbReference type="InterPro" id="IPR046350">
    <property type="entry name" value="Cystatin_sf"/>
</dbReference>
<protein>
    <recommendedName>
        <fullName evidence="5">Cystatin domain-containing protein</fullName>
    </recommendedName>
</protein>
<evidence type="ECO:0000313" key="6">
    <source>
        <dbReference type="EMBL" id="KAJ3684579.1"/>
    </source>
</evidence>
<organism evidence="6 7">
    <name type="scientific">Rhynchospora tenuis</name>
    <dbReference type="NCBI Taxonomy" id="198213"/>
    <lineage>
        <taxon>Eukaryota</taxon>
        <taxon>Viridiplantae</taxon>
        <taxon>Streptophyta</taxon>
        <taxon>Embryophyta</taxon>
        <taxon>Tracheophyta</taxon>
        <taxon>Spermatophyta</taxon>
        <taxon>Magnoliopsida</taxon>
        <taxon>Liliopsida</taxon>
        <taxon>Poales</taxon>
        <taxon>Cyperaceae</taxon>
        <taxon>Cyperoideae</taxon>
        <taxon>Rhynchosporeae</taxon>
        <taxon>Rhynchospora</taxon>
    </lineage>
</organism>
<comment type="similarity">
    <text evidence="1">Belongs to the cystatin family. Phytocystatin subfamily.</text>
</comment>
<reference evidence="6 7" key="1">
    <citation type="journal article" date="2022" name="Cell">
        <title>Repeat-based holocentromeres influence genome architecture and karyotype evolution.</title>
        <authorList>
            <person name="Hofstatter P.G."/>
            <person name="Thangavel G."/>
            <person name="Lux T."/>
            <person name="Neumann P."/>
            <person name="Vondrak T."/>
            <person name="Novak P."/>
            <person name="Zhang M."/>
            <person name="Costa L."/>
            <person name="Castellani M."/>
            <person name="Scott A."/>
            <person name="Toegelov H."/>
            <person name="Fuchs J."/>
            <person name="Mata-Sucre Y."/>
            <person name="Dias Y."/>
            <person name="Vanzela A.L.L."/>
            <person name="Huettel B."/>
            <person name="Almeida C.C.S."/>
            <person name="Simkova H."/>
            <person name="Souza G."/>
            <person name="Pedrosa-Harand A."/>
            <person name="Macas J."/>
            <person name="Mayer K.F.X."/>
            <person name="Houben A."/>
            <person name="Marques A."/>
        </authorList>
    </citation>
    <scope>NUCLEOTIDE SEQUENCE [LARGE SCALE GENOMIC DNA]</scope>
    <source>
        <strain evidence="6">RhyTen1mFocal</strain>
    </source>
</reference>
<evidence type="ECO:0000256" key="1">
    <source>
        <dbReference type="ARBA" id="ARBA00007233"/>
    </source>
</evidence>
<comment type="caution">
    <text evidence="6">The sequence shown here is derived from an EMBL/GenBank/DDBJ whole genome shotgun (WGS) entry which is preliminary data.</text>
</comment>
<dbReference type="AlphaFoldDB" id="A0AAD5Z2W1"/>
<proteinExistence type="inferred from homology"/>
<keyword evidence="3" id="KW-0789">Thiol protease inhibitor</keyword>
<dbReference type="Proteomes" id="UP001210211">
    <property type="component" value="Unassembled WGS sequence"/>
</dbReference>
<evidence type="ECO:0000256" key="4">
    <source>
        <dbReference type="SAM" id="Phobius"/>
    </source>
</evidence>
<dbReference type="Pfam" id="PF16845">
    <property type="entry name" value="SQAPI"/>
    <property type="match status" value="1"/>
</dbReference>
<dbReference type="PANTHER" id="PTHR47116">
    <property type="entry name" value="PHLOEM FILAMENT PROTEIN"/>
    <property type="match status" value="1"/>
</dbReference>
<evidence type="ECO:0000256" key="3">
    <source>
        <dbReference type="ARBA" id="ARBA00022704"/>
    </source>
</evidence>
<sequence length="144" mass="16110">MKESCRCEIRTMILNIVGIVYTVALKHFAVLAILLVGATITNGTGLPPVTYPISNVSDPQIQSLGRFAVEEYDKRGESYLLFQMVYGGYVEYYPLEYDYTYHLDLTATNCSQSGALGNYNTVVYQLVLIKTNITSFGELKPKQT</sequence>
<dbReference type="EMBL" id="JAMRDG010000002">
    <property type="protein sequence ID" value="KAJ3684579.1"/>
    <property type="molecule type" value="Genomic_DNA"/>
</dbReference>
<dbReference type="GO" id="GO:0004869">
    <property type="term" value="F:cysteine-type endopeptidase inhibitor activity"/>
    <property type="evidence" value="ECO:0007669"/>
    <property type="project" value="UniProtKB-KW"/>
</dbReference>
<keyword evidence="4" id="KW-0812">Transmembrane</keyword>
<accession>A0AAD5Z2W1</accession>
<feature type="domain" description="Cystatin" evidence="5">
    <location>
        <begin position="53"/>
        <end position="138"/>
    </location>
</feature>
<dbReference type="SUPFAM" id="SSF54403">
    <property type="entry name" value="Cystatin/monellin"/>
    <property type="match status" value="1"/>
</dbReference>
<feature type="transmembrane region" description="Helical" evidence="4">
    <location>
        <begin position="12"/>
        <end position="38"/>
    </location>
</feature>
<keyword evidence="4" id="KW-1133">Transmembrane helix</keyword>
<keyword evidence="7" id="KW-1185">Reference proteome</keyword>
<dbReference type="Gene3D" id="3.10.450.10">
    <property type="match status" value="1"/>
</dbReference>
<gene>
    <name evidence="6" type="ORF">LUZ61_013743</name>
</gene>
<evidence type="ECO:0000259" key="5">
    <source>
        <dbReference type="Pfam" id="PF16845"/>
    </source>
</evidence>
<dbReference type="InterPro" id="IPR000010">
    <property type="entry name" value="Cystatin_dom"/>
</dbReference>
<name>A0AAD5Z2W1_9POAL</name>